<protein>
    <recommendedName>
        <fullName evidence="3 9">Gluconokinase</fullName>
        <ecNumber evidence="3 9">2.7.1.12</ecNumber>
    </recommendedName>
</protein>
<gene>
    <name evidence="10" type="ORF">SCD90_06235</name>
</gene>
<dbReference type="EC" id="2.7.1.12" evidence="3 9"/>
<evidence type="ECO:0000256" key="7">
    <source>
        <dbReference type="ARBA" id="ARBA00022840"/>
    </source>
</evidence>
<evidence type="ECO:0000256" key="1">
    <source>
        <dbReference type="ARBA" id="ARBA00004761"/>
    </source>
</evidence>
<comment type="caution">
    <text evidence="10">The sequence shown here is derived from an EMBL/GenBank/DDBJ whole genome shotgun (WGS) entry which is preliminary data.</text>
</comment>
<evidence type="ECO:0000256" key="6">
    <source>
        <dbReference type="ARBA" id="ARBA00022777"/>
    </source>
</evidence>
<reference evidence="10 11" key="1">
    <citation type="submission" date="2023-11" db="EMBL/GenBank/DDBJ databases">
        <authorList>
            <person name="Bao R."/>
        </authorList>
    </citation>
    <scope>NUCLEOTIDE SEQUENCE [LARGE SCALE GENOMIC DNA]</scope>
    <source>
        <strain evidence="10 11">PJ23</strain>
    </source>
</reference>
<dbReference type="InterPro" id="IPR027417">
    <property type="entry name" value="P-loop_NTPase"/>
</dbReference>
<evidence type="ECO:0000256" key="5">
    <source>
        <dbReference type="ARBA" id="ARBA00022741"/>
    </source>
</evidence>
<accession>A0ABU4RLE6</accession>
<dbReference type="CDD" id="cd02021">
    <property type="entry name" value="GntK"/>
    <property type="match status" value="1"/>
</dbReference>
<evidence type="ECO:0000256" key="3">
    <source>
        <dbReference type="ARBA" id="ARBA00012054"/>
    </source>
</evidence>
<dbReference type="Proteomes" id="UP001274321">
    <property type="component" value="Unassembled WGS sequence"/>
</dbReference>
<dbReference type="PANTHER" id="PTHR43442:SF3">
    <property type="entry name" value="GLUCONOKINASE-RELATED"/>
    <property type="match status" value="1"/>
</dbReference>
<evidence type="ECO:0000313" key="10">
    <source>
        <dbReference type="EMBL" id="MDX6805655.1"/>
    </source>
</evidence>
<dbReference type="RefSeq" id="WP_319843849.1">
    <property type="nucleotide sequence ID" value="NZ_JAXAFJ010000002.1"/>
</dbReference>
<keyword evidence="5 9" id="KW-0547">Nucleotide-binding</keyword>
<dbReference type="Gene3D" id="3.40.50.300">
    <property type="entry name" value="P-loop containing nucleotide triphosphate hydrolases"/>
    <property type="match status" value="1"/>
</dbReference>
<comment type="similarity">
    <text evidence="2 9">Belongs to the gluconokinase GntK/GntV family.</text>
</comment>
<dbReference type="Pfam" id="PF13671">
    <property type="entry name" value="AAA_33"/>
    <property type="match status" value="1"/>
</dbReference>
<evidence type="ECO:0000256" key="9">
    <source>
        <dbReference type="RuleBase" id="RU363066"/>
    </source>
</evidence>
<evidence type="ECO:0000256" key="2">
    <source>
        <dbReference type="ARBA" id="ARBA00008420"/>
    </source>
</evidence>
<keyword evidence="6 9" id="KW-0418">Kinase</keyword>
<keyword evidence="4 9" id="KW-0808">Transferase</keyword>
<dbReference type="GO" id="GO:0046316">
    <property type="term" value="F:gluconokinase activity"/>
    <property type="evidence" value="ECO:0007669"/>
    <property type="project" value="UniProtKB-EC"/>
</dbReference>
<evidence type="ECO:0000313" key="11">
    <source>
        <dbReference type="Proteomes" id="UP001274321"/>
    </source>
</evidence>
<dbReference type="InterPro" id="IPR006001">
    <property type="entry name" value="Therm_gnt_kin"/>
</dbReference>
<dbReference type="PANTHER" id="PTHR43442">
    <property type="entry name" value="GLUCONOKINASE-RELATED"/>
    <property type="match status" value="1"/>
</dbReference>
<evidence type="ECO:0000256" key="4">
    <source>
        <dbReference type="ARBA" id="ARBA00022679"/>
    </source>
</evidence>
<keyword evidence="7 9" id="KW-0067">ATP-binding</keyword>
<evidence type="ECO:0000256" key="8">
    <source>
        <dbReference type="ARBA" id="ARBA00048090"/>
    </source>
</evidence>
<dbReference type="EMBL" id="JAXAFJ010000002">
    <property type="protein sequence ID" value="MDX6805655.1"/>
    <property type="molecule type" value="Genomic_DNA"/>
</dbReference>
<dbReference type="NCBIfam" id="TIGR01313">
    <property type="entry name" value="therm_gnt_kin"/>
    <property type="match status" value="1"/>
</dbReference>
<comment type="catalytic activity">
    <reaction evidence="8 9">
        <text>D-gluconate + ATP = 6-phospho-D-gluconate + ADP + H(+)</text>
        <dbReference type="Rhea" id="RHEA:19433"/>
        <dbReference type="ChEBI" id="CHEBI:15378"/>
        <dbReference type="ChEBI" id="CHEBI:18391"/>
        <dbReference type="ChEBI" id="CHEBI:30616"/>
        <dbReference type="ChEBI" id="CHEBI:58759"/>
        <dbReference type="ChEBI" id="CHEBI:456216"/>
        <dbReference type="EC" id="2.7.1.12"/>
    </reaction>
</comment>
<name>A0ABU4RLE6_9HYPH</name>
<keyword evidence="11" id="KW-1185">Reference proteome</keyword>
<proteinExistence type="inferred from homology"/>
<comment type="pathway">
    <text evidence="1">Carbohydrate acid metabolism.</text>
</comment>
<dbReference type="SUPFAM" id="SSF52540">
    <property type="entry name" value="P-loop containing nucleoside triphosphate hydrolases"/>
    <property type="match status" value="1"/>
</dbReference>
<sequence>MGVSGSGKSTVGWLLAERLGLVFVDADDLHPSANVTKMRAGMALDDDDRGPWLKAVADRMRQARHENEQIVLACSALKRSYRDELRRGDAGAVFVYLDVPRSVLEQRLQQRSGHFMPASLLRSQFVALEVPGRDERSVRVSVEGEPAEVAERAAEALAELPDVLCKLDGGRGAG</sequence>
<organism evidence="10 11">
    <name type="scientific">Terrihabitans rhizophilus</name>
    <dbReference type="NCBI Taxonomy" id="3092662"/>
    <lineage>
        <taxon>Bacteria</taxon>
        <taxon>Pseudomonadati</taxon>
        <taxon>Pseudomonadota</taxon>
        <taxon>Alphaproteobacteria</taxon>
        <taxon>Hyphomicrobiales</taxon>
        <taxon>Terrihabitans</taxon>
    </lineage>
</organism>